<dbReference type="EMBL" id="CAXAMM010001880">
    <property type="protein sequence ID" value="CAK8993788.1"/>
    <property type="molecule type" value="Genomic_DNA"/>
</dbReference>
<feature type="coiled-coil region" evidence="1">
    <location>
        <begin position="683"/>
        <end position="725"/>
    </location>
</feature>
<sequence>MLALEPFSTTTLAMDPEFRLAHQLDIDARVVGANATGGVIFLRHWEKHWIVLAHGPVQDTLAHFITRALPHARKEHFVTFWDGAAEIEWETLLIACPAKAILFEPLRKHIKCVVGDHGCQLNADVTWNVTSALACAAVALQCHPGAIMLLDNGIPLKADDFLFEFDTTEFQIAFRMIAPSYVHAQVEASQEDSGLRPVDTSCVRLFARHPNRKVVRSCMATMSSKVNDVVRDLFVDIASSTSWRMVLKGQFMPDQMTIHDLVATGCQSFEVEWDTMAPWRSVCVSLDQAHFHYGSALFHQLHPDVPCVKRWVRSPFKAKPDVLAVPHDALTSALLDHGVPKEAVQARVRIIKDKCNPESLKDALQDADKFWPRLKEVANDARVRLVTSQELADWKKTSAQKPPASVNNRPTKKVKFSGPEVRADLIDVSMEHFKVGQEGLAIMNASEARLAMKQQVAQVEATVIEFCIVRKYTPTWPDTAIPLNYLGKQVTMLRGPNLLSYWSIRCFGDDKKPCGHQKAIMWKGYIKVAGPGSLDDAVSKAALCEHGLGIALWGDKFAVRTRREHADEVRKIVSPDATYVEVPSISDDESLYVLKNVVKPQGMSSLLVAAKDPPKCQHIGVNGSLVVIETMRKQSGGQSSLTMTAKHVHMSRCTTTDPTTKIQQVSAAARITEVKCEIQAQIAAEIDAQMKQSNERMDRLALDMAKAQQATAEKLQETHKDMQLDEG</sequence>
<evidence type="ECO:0000256" key="1">
    <source>
        <dbReference type="SAM" id="Coils"/>
    </source>
</evidence>
<organism evidence="2 3">
    <name type="scientific">Durusdinium trenchii</name>
    <dbReference type="NCBI Taxonomy" id="1381693"/>
    <lineage>
        <taxon>Eukaryota</taxon>
        <taxon>Sar</taxon>
        <taxon>Alveolata</taxon>
        <taxon>Dinophyceae</taxon>
        <taxon>Suessiales</taxon>
        <taxon>Symbiodiniaceae</taxon>
        <taxon>Durusdinium</taxon>
    </lineage>
</organism>
<proteinExistence type="predicted"/>
<reference evidence="2 3" key="1">
    <citation type="submission" date="2024-02" db="EMBL/GenBank/DDBJ databases">
        <authorList>
            <person name="Chen Y."/>
            <person name="Shah S."/>
            <person name="Dougan E. K."/>
            <person name="Thang M."/>
            <person name="Chan C."/>
        </authorList>
    </citation>
    <scope>NUCLEOTIDE SEQUENCE [LARGE SCALE GENOMIC DNA]</scope>
</reference>
<protein>
    <submittedName>
        <fullName evidence="2">Uncharacterized protein</fullName>
    </submittedName>
</protein>
<evidence type="ECO:0000313" key="2">
    <source>
        <dbReference type="EMBL" id="CAK8993788.1"/>
    </source>
</evidence>
<keyword evidence="3" id="KW-1185">Reference proteome</keyword>
<comment type="caution">
    <text evidence="2">The sequence shown here is derived from an EMBL/GenBank/DDBJ whole genome shotgun (WGS) entry which is preliminary data.</text>
</comment>
<dbReference type="Proteomes" id="UP001642464">
    <property type="component" value="Unassembled WGS sequence"/>
</dbReference>
<keyword evidence="1" id="KW-0175">Coiled coil</keyword>
<name>A0ABP0HVB0_9DINO</name>
<accession>A0ABP0HVB0</accession>
<gene>
    <name evidence="2" type="ORF">SCF082_LOCUS3659</name>
</gene>
<evidence type="ECO:0000313" key="3">
    <source>
        <dbReference type="Proteomes" id="UP001642464"/>
    </source>
</evidence>